<proteinExistence type="predicted"/>
<evidence type="ECO:0000313" key="2">
    <source>
        <dbReference type="Proteomes" id="UP000238071"/>
    </source>
</evidence>
<evidence type="ECO:0008006" key="3">
    <source>
        <dbReference type="Google" id="ProtNLM"/>
    </source>
</evidence>
<dbReference type="AlphaFoldDB" id="A0A2S6GZY6"/>
<reference evidence="1 2" key="1">
    <citation type="submission" date="2018-02" db="EMBL/GenBank/DDBJ databases">
        <title>Subsurface microbial communities from deep shales in Ohio and West Virginia, USA.</title>
        <authorList>
            <person name="Wrighton K."/>
        </authorList>
    </citation>
    <scope>NUCLEOTIDE SEQUENCE [LARGE SCALE GENOMIC DNA]</scope>
    <source>
        <strain evidence="1 2">OWC-G53F</strain>
    </source>
</reference>
<accession>A0A2S6GZY6</accession>
<evidence type="ECO:0000313" key="1">
    <source>
        <dbReference type="EMBL" id="PPK70812.1"/>
    </source>
</evidence>
<dbReference type="RefSeq" id="WP_104424073.1">
    <property type="nucleotide sequence ID" value="NZ_PTIY01000008.1"/>
</dbReference>
<comment type="caution">
    <text evidence="1">The sequence shown here is derived from an EMBL/GenBank/DDBJ whole genome shotgun (WGS) entry which is preliminary data.</text>
</comment>
<dbReference type="Proteomes" id="UP000238071">
    <property type="component" value="Unassembled WGS sequence"/>
</dbReference>
<keyword evidence="2" id="KW-1185">Reference proteome</keyword>
<name>A0A2S6GZY6_9GAMM</name>
<sequence>MPNETIRVNLVNAINEMNKLLEVCNDENQKFEIRIKIRELFQRLDRVIVATLDSGTPEFAEAIESLKSLTAKAIEAKQSLDKVAETINKAAEAIGKVEKLVKNVVGVLAIL</sequence>
<dbReference type="EMBL" id="PTIY01000008">
    <property type="protein sequence ID" value="PPK70812.1"/>
    <property type="molecule type" value="Genomic_DNA"/>
</dbReference>
<protein>
    <recommendedName>
        <fullName evidence="3">Methyl-accepting chemotaxis protein</fullName>
    </recommendedName>
</protein>
<gene>
    <name evidence="1" type="ORF">B0F88_108167</name>
</gene>
<organism evidence="1 2">
    <name type="scientific">Methylobacter tundripaludum</name>
    <dbReference type="NCBI Taxonomy" id="173365"/>
    <lineage>
        <taxon>Bacteria</taxon>
        <taxon>Pseudomonadati</taxon>
        <taxon>Pseudomonadota</taxon>
        <taxon>Gammaproteobacteria</taxon>
        <taxon>Methylococcales</taxon>
        <taxon>Methylococcaceae</taxon>
        <taxon>Methylobacter</taxon>
    </lineage>
</organism>
<dbReference type="OrthoDB" id="9902301at2"/>